<dbReference type="InterPro" id="IPR003593">
    <property type="entry name" value="AAA+_ATPase"/>
</dbReference>
<reference evidence="6" key="1">
    <citation type="journal article" date="2021" name="PeerJ">
        <title>Extensive microbial diversity within the chicken gut microbiome revealed by metagenomics and culture.</title>
        <authorList>
            <person name="Gilroy R."/>
            <person name="Ravi A."/>
            <person name="Getino M."/>
            <person name="Pursley I."/>
            <person name="Horton D.L."/>
            <person name="Alikhan N.F."/>
            <person name="Baker D."/>
            <person name="Gharbi K."/>
            <person name="Hall N."/>
            <person name="Watson M."/>
            <person name="Adriaenssens E.M."/>
            <person name="Foster-Nyarko E."/>
            <person name="Jarju S."/>
            <person name="Secka A."/>
            <person name="Antonio M."/>
            <person name="Oren A."/>
            <person name="Chaudhuri R.R."/>
            <person name="La Ragione R."/>
            <person name="Hildebrand F."/>
            <person name="Pallen M.J."/>
        </authorList>
    </citation>
    <scope>NUCLEOTIDE SEQUENCE</scope>
    <source>
        <strain evidence="6">CHK187-11901</strain>
    </source>
</reference>
<dbReference type="AlphaFoldDB" id="A0A9D2NRK1"/>
<keyword evidence="2" id="KW-0813">Transport</keyword>
<protein>
    <submittedName>
        <fullName evidence="6">ABC transporter ATP-binding protein</fullName>
    </submittedName>
</protein>
<dbReference type="SMART" id="SM00382">
    <property type="entry name" value="AAA"/>
    <property type="match status" value="1"/>
</dbReference>
<feature type="domain" description="ABC transporter" evidence="5">
    <location>
        <begin position="5"/>
        <end position="215"/>
    </location>
</feature>
<evidence type="ECO:0000313" key="7">
    <source>
        <dbReference type="Proteomes" id="UP000823896"/>
    </source>
</evidence>
<dbReference type="CDD" id="cd03230">
    <property type="entry name" value="ABC_DR_subfamily_A"/>
    <property type="match status" value="1"/>
</dbReference>
<dbReference type="PANTHER" id="PTHR42711:SF5">
    <property type="entry name" value="ABC TRANSPORTER ATP-BINDING PROTEIN NATA"/>
    <property type="match status" value="1"/>
</dbReference>
<name>A0A9D2NRK1_9FIRM</name>
<dbReference type="InterPro" id="IPR003439">
    <property type="entry name" value="ABC_transporter-like_ATP-bd"/>
</dbReference>
<dbReference type="InterPro" id="IPR050763">
    <property type="entry name" value="ABC_transporter_ATP-binding"/>
</dbReference>
<dbReference type="InterPro" id="IPR027417">
    <property type="entry name" value="P-loop_NTPase"/>
</dbReference>
<dbReference type="GO" id="GO:0005524">
    <property type="term" value="F:ATP binding"/>
    <property type="evidence" value="ECO:0007669"/>
    <property type="project" value="UniProtKB-KW"/>
</dbReference>
<proteinExistence type="inferred from homology"/>
<keyword evidence="3" id="KW-0547">Nucleotide-binding</keyword>
<comment type="caution">
    <text evidence="6">The sequence shown here is derived from an EMBL/GenBank/DDBJ whole genome shotgun (WGS) entry which is preliminary data.</text>
</comment>
<keyword evidence="4 6" id="KW-0067">ATP-binding</keyword>
<evidence type="ECO:0000256" key="3">
    <source>
        <dbReference type="ARBA" id="ARBA00022741"/>
    </source>
</evidence>
<dbReference type="SUPFAM" id="SSF52540">
    <property type="entry name" value="P-loop containing nucleoside triphosphate hydrolases"/>
    <property type="match status" value="1"/>
</dbReference>
<comment type="similarity">
    <text evidence="1">Belongs to the ABC transporter superfamily.</text>
</comment>
<evidence type="ECO:0000313" key="6">
    <source>
        <dbReference type="EMBL" id="HJC36143.1"/>
    </source>
</evidence>
<gene>
    <name evidence="6" type="ORF">H9702_03315</name>
</gene>
<dbReference type="Pfam" id="PF00005">
    <property type="entry name" value="ABC_tran"/>
    <property type="match status" value="1"/>
</dbReference>
<evidence type="ECO:0000256" key="2">
    <source>
        <dbReference type="ARBA" id="ARBA00022448"/>
    </source>
</evidence>
<evidence type="ECO:0000256" key="4">
    <source>
        <dbReference type="ARBA" id="ARBA00022840"/>
    </source>
</evidence>
<dbReference type="Proteomes" id="UP000823896">
    <property type="component" value="Unassembled WGS sequence"/>
</dbReference>
<accession>A0A9D2NRK1</accession>
<sequence length="266" mass="29314">MKDMVKVSGLRKQYGAHLVLDEVSFTVRQGEIFGVIGVNGAGKTTLLECIEGLRQPDGGQIELAGRAGIQLQDAALPAHIRVKEALELIARWKKAEWKDADDPELIRLYPKLYHHLSTGQKRKVQLAAALIADPDIVFLDEPGAGLDVSGRLSLHQQIRQLARRGKSVIIASHDMAEVEALCARILVLQRGKVSFLGTLEELAERTGKHYVIHLVTERTEREVISDQIAATLQDLLRAHQGENIVDLRVSRGSLAQHLLALSEESA</sequence>
<evidence type="ECO:0000259" key="5">
    <source>
        <dbReference type="PROSITE" id="PS50893"/>
    </source>
</evidence>
<dbReference type="Gene3D" id="3.40.50.300">
    <property type="entry name" value="P-loop containing nucleotide triphosphate hydrolases"/>
    <property type="match status" value="1"/>
</dbReference>
<evidence type="ECO:0000256" key="1">
    <source>
        <dbReference type="ARBA" id="ARBA00005417"/>
    </source>
</evidence>
<organism evidence="6 7">
    <name type="scientific">Candidatus Merdibacter merdavium</name>
    <dbReference type="NCBI Taxonomy" id="2838692"/>
    <lineage>
        <taxon>Bacteria</taxon>
        <taxon>Bacillati</taxon>
        <taxon>Bacillota</taxon>
        <taxon>Erysipelotrichia</taxon>
        <taxon>Erysipelotrichales</taxon>
        <taxon>Erysipelotrichaceae</taxon>
        <taxon>Merdibacter</taxon>
    </lineage>
</organism>
<dbReference type="PROSITE" id="PS50893">
    <property type="entry name" value="ABC_TRANSPORTER_2"/>
    <property type="match status" value="1"/>
</dbReference>
<dbReference type="EMBL" id="DWWM01000021">
    <property type="protein sequence ID" value="HJC36143.1"/>
    <property type="molecule type" value="Genomic_DNA"/>
</dbReference>
<dbReference type="GO" id="GO:0016887">
    <property type="term" value="F:ATP hydrolysis activity"/>
    <property type="evidence" value="ECO:0007669"/>
    <property type="project" value="InterPro"/>
</dbReference>
<reference evidence="6" key="2">
    <citation type="submission" date="2021-04" db="EMBL/GenBank/DDBJ databases">
        <authorList>
            <person name="Gilroy R."/>
        </authorList>
    </citation>
    <scope>NUCLEOTIDE SEQUENCE</scope>
    <source>
        <strain evidence="6">CHK187-11901</strain>
    </source>
</reference>
<dbReference type="PANTHER" id="PTHR42711">
    <property type="entry name" value="ABC TRANSPORTER ATP-BINDING PROTEIN"/>
    <property type="match status" value="1"/>
</dbReference>